<accession>A0A9Q0DK89</accession>
<dbReference type="AlphaFoldDB" id="A0A9Q0DK89"/>
<evidence type="ECO:0000313" key="1">
    <source>
        <dbReference type="EMBL" id="KAJ3589126.1"/>
    </source>
</evidence>
<sequence>MLLSNSSTHGLLSGHGGHLLMSTFKIKPTVHAMGTCGAHRCLYPQHEPHAFLPVQGRSIVATDHNSLTTRQKGPEGLLTHVALWTNQSSTGMS</sequence>
<dbReference type="Proteomes" id="UP001148018">
    <property type="component" value="Unassembled WGS sequence"/>
</dbReference>
<proteinExistence type="predicted"/>
<keyword evidence="2" id="KW-1185">Reference proteome</keyword>
<gene>
    <name evidence="1" type="ORF">NHX12_009974</name>
</gene>
<protein>
    <submittedName>
        <fullName evidence="1">Uncharacterized protein</fullName>
    </submittedName>
</protein>
<organism evidence="1 2">
    <name type="scientific">Muraenolepis orangiensis</name>
    <name type="common">Patagonian moray cod</name>
    <dbReference type="NCBI Taxonomy" id="630683"/>
    <lineage>
        <taxon>Eukaryota</taxon>
        <taxon>Metazoa</taxon>
        <taxon>Chordata</taxon>
        <taxon>Craniata</taxon>
        <taxon>Vertebrata</taxon>
        <taxon>Euteleostomi</taxon>
        <taxon>Actinopterygii</taxon>
        <taxon>Neopterygii</taxon>
        <taxon>Teleostei</taxon>
        <taxon>Neoteleostei</taxon>
        <taxon>Acanthomorphata</taxon>
        <taxon>Zeiogadaria</taxon>
        <taxon>Gadariae</taxon>
        <taxon>Gadiformes</taxon>
        <taxon>Muraenolepidoidei</taxon>
        <taxon>Muraenolepididae</taxon>
        <taxon>Muraenolepis</taxon>
    </lineage>
</organism>
<comment type="caution">
    <text evidence="1">The sequence shown here is derived from an EMBL/GenBank/DDBJ whole genome shotgun (WGS) entry which is preliminary data.</text>
</comment>
<reference evidence="1" key="1">
    <citation type="submission" date="2022-07" db="EMBL/GenBank/DDBJ databases">
        <title>Chromosome-level genome of Muraenolepis orangiensis.</title>
        <authorList>
            <person name="Kim J."/>
        </authorList>
    </citation>
    <scope>NUCLEOTIDE SEQUENCE</scope>
    <source>
        <strain evidence="1">KU_S4_2022</strain>
        <tissue evidence="1">Muscle</tissue>
    </source>
</reference>
<name>A0A9Q0DK89_9TELE</name>
<evidence type="ECO:0000313" key="2">
    <source>
        <dbReference type="Proteomes" id="UP001148018"/>
    </source>
</evidence>
<dbReference type="EMBL" id="JANIIK010000115">
    <property type="protein sequence ID" value="KAJ3589126.1"/>
    <property type="molecule type" value="Genomic_DNA"/>
</dbReference>